<dbReference type="EMBL" id="JAVDYB010000001">
    <property type="protein sequence ID" value="MDR7277468.1"/>
    <property type="molecule type" value="Genomic_DNA"/>
</dbReference>
<protein>
    <submittedName>
        <fullName evidence="2">Uncharacterized protein</fullName>
    </submittedName>
</protein>
<dbReference type="InterPro" id="IPR016024">
    <property type="entry name" value="ARM-type_fold"/>
</dbReference>
<evidence type="ECO:0000313" key="2">
    <source>
        <dbReference type="EMBL" id="MDR7277468.1"/>
    </source>
</evidence>
<dbReference type="RefSeq" id="WP_310369793.1">
    <property type="nucleotide sequence ID" value="NZ_JAVDYB010000001.1"/>
</dbReference>
<dbReference type="SUPFAM" id="SSF48371">
    <property type="entry name" value="ARM repeat"/>
    <property type="match status" value="1"/>
</dbReference>
<evidence type="ECO:0000256" key="1">
    <source>
        <dbReference type="SAM" id="MobiDB-lite"/>
    </source>
</evidence>
<keyword evidence="3" id="KW-1185">Reference proteome</keyword>
<sequence length="772" mass="85556">MAEDGGITETAEAPPDKPPKENSIPSPEAAKRKAGAQRKKSKEREKPDGEDEPEDSREDDEAAYDQREAGDLMALLKKVIDDEFRALRLEQRRAYDGAFRNLALPVVDQHTEQNIYLGLDRREDDGLGRPLPDSLLARVQSEFVEPDGYRQAWTRLESKGLIILTAPRGSGRTYSSYHLLDAVCARGVRELTAHDLPRLDRSAAEDTGFVCAEVPPEMLDAHRLGALAERLRERRCRAVLIADRPAGAWPTGIAGYVARLDGRPRPEDIVRRYLAAHATELDDAGLDAICADPKVVAVLHSFTPETGTLGGIADFAGKLLGAHRGELALDEACAQADRADDDLAEWFHALTMLEEKAFAIALAVLNNQPLPVVADASRTLTAAIRHAERPDKAPPSHAFRRTTAQLLRVARAGRCAATDTGEHGDYPVELIRSERADYPQRMVTVIWREYPELQPLLVKWLGHLSIHGRSPRVRAQAATVVGLLAEMDFAGIYHSLLRPWGDGFREEHWDAVAAALRVSALNPALRDTVWTLLERWGDPEKVRTWDEARVRGTAKPEDKEPPRYLRLRRHAVAAALGASVGPTDLPRALEILGKQADSPNYGLMRQVCRAMADLFSSTGPAGMALVFQTLAEWAVSTWPPKVETALTCFVQILIDLDVEDLNDGPTGVLDTLDCSPELRRTVARLWRRAINIFGFEVPAMKALRHLVEAAERSPDHREPLCRLVTAIPSTPRDHRVLQFHLQRLRAREECEQTSTLILGALAPKESESHAYA</sequence>
<feature type="compositionally biased region" description="Basic residues" evidence="1">
    <location>
        <begin position="32"/>
        <end position="41"/>
    </location>
</feature>
<feature type="compositionally biased region" description="Acidic residues" evidence="1">
    <location>
        <begin position="48"/>
        <end position="63"/>
    </location>
</feature>
<gene>
    <name evidence="2" type="ORF">J2S41_004246</name>
</gene>
<evidence type="ECO:0000313" key="3">
    <source>
        <dbReference type="Proteomes" id="UP001183643"/>
    </source>
</evidence>
<name>A0AAE4CAV2_9ACTN</name>
<accession>A0AAE4CAV2</accession>
<comment type="caution">
    <text evidence="2">The sequence shown here is derived from an EMBL/GenBank/DDBJ whole genome shotgun (WGS) entry which is preliminary data.</text>
</comment>
<reference evidence="2" key="1">
    <citation type="submission" date="2023-07" db="EMBL/GenBank/DDBJ databases">
        <title>Sequencing the genomes of 1000 actinobacteria strains.</title>
        <authorList>
            <person name="Klenk H.-P."/>
        </authorList>
    </citation>
    <scope>NUCLEOTIDE SEQUENCE</scope>
    <source>
        <strain evidence="2">DSM 44707</strain>
    </source>
</reference>
<dbReference type="Proteomes" id="UP001183643">
    <property type="component" value="Unassembled WGS sequence"/>
</dbReference>
<organism evidence="2 3">
    <name type="scientific">Catenuloplanes atrovinosus</name>
    <dbReference type="NCBI Taxonomy" id="137266"/>
    <lineage>
        <taxon>Bacteria</taxon>
        <taxon>Bacillati</taxon>
        <taxon>Actinomycetota</taxon>
        <taxon>Actinomycetes</taxon>
        <taxon>Micromonosporales</taxon>
        <taxon>Micromonosporaceae</taxon>
        <taxon>Catenuloplanes</taxon>
    </lineage>
</organism>
<dbReference type="AlphaFoldDB" id="A0AAE4CAV2"/>
<feature type="region of interest" description="Disordered" evidence="1">
    <location>
        <begin position="1"/>
        <end position="63"/>
    </location>
</feature>
<proteinExistence type="predicted"/>